<dbReference type="InterPro" id="IPR036047">
    <property type="entry name" value="F-box-like_dom_sf"/>
</dbReference>
<keyword evidence="4" id="KW-1185">Reference proteome</keyword>
<evidence type="ECO:0000259" key="2">
    <source>
        <dbReference type="Pfam" id="PF00646"/>
    </source>
</evidence>
<sequence>MSLLSSGRYNQGLGEIPTTAKVARERENNDGTDDDRPLKTRRTSCDITNLSDDCLSHIFKRLNARDDRISFGLTCHQWLHIQNTNHESLVYRIHKKDANVSPEENFPRVLSKLLSRFQHLKTLFLIGDDIPEKTDSVASKPPFFESKVQHLYLDYCYKNSDINFLKSSHITNEGLEALAKCCSSLEIVNLSCCSSITDSGISFLLQNCRKLASLSIDYCSKITGTGFLECPKTLTHVEAGGCELKPEGIKAIISGGGLEYPSLSAPFELAKAGEGSINTEAVATISKGYPLLKELNLTNCNEVELEGWGVIGQNCKNLERLTVYGCRKLCDHGLQALCNGCNKLFRLNIDDNNSCSHSVLELFQRRKPNVIFLKRNF</sequence>
<dbReference type="Pfam" id="PF00646">
    <property type="entry name" value="F-box"/>
    <property type="match status" value="1"/>
</dbReference>
<dbReference type="InterPro" id="IPR006553">
    <property type="entry name" value="Leu-rich_rpt_Cys-con_subtyp"/>
</dbReference>
<dbReference type="EMBL" id="JAJJMA010185277">
    <property type="protein sequence ID" value="MCL7037963.1"/>
    <property type="molecule type" value="Genomic_DNA"/>
</dbReference>
<dbReference type="Gene3D" id="3.80.10.10">
    <property type="entry name" value="Ribonuclease Inhibitor"/>
    <property type="match status" value="2"/>
</dbReference>
<dbReference type="PANTHER" id="PTHR13318:SF105">
    <property type="entry name" value="F-BOX_LRR-REPEAT PROTEIN 3"/>
    <property type="match status" value="1"/>
</dbReference>
<dbReference type="GO" id="GO:0031146">
    <property type="term" value="P:SCF-dependent proteasomal ubiquitin-dependent protein catabolic process"/>
    <property type="evidence" value="ECO:0007669"/>
    <property type="project" value="TreeGrafter"/>
</dbReference>
<dbReference type="InterPro" id="IPR001611">
    <property type="entry name" value="Leu-rich_rpt"/>
</dbReference>
<dbReference type="SUPFAM" id="SSF52047">
    <property type="entry name" value="RNI-like"/>
    <property type="match status" value="1"/>
</dbReference>
<dbReference type="SUPFAM" id="SSF81383">
    <property type="entry name" value="F-box domain"/>
    <property type="match status" value="1"/>
</dbReference>
<dbReference type="Pfam" id="PF13516">
    <property type="entry name" value="LRR_6"/>
    <property type="match status" value="1"/>
</dbReference>
<feature type="compositionally biased region" description="Basic and acidic residues" evidence="1">
    <location>
        <begin position="22"/>
        <end position="38"/>
    </location>
</feature>
<organism evidence="3 4">
    <name type="scientific">Papaver nudicaule</name>
    <name type="common">Iceland poppy</name>
    <dbReference type="NCBI Taxonomy" id="74823"/>
    <lineage>
        <taxon>Eukaryota</taxon>
        <taxon>Viridiplantae</taxon>
        <taxon>Streptophyta</taxon>
        <taxon>Embryophyta</taxon>
        <taxon>Tracheophyta</taxon>
        <taxon>Spermatophyta</taxon>
        <taxon>Magnoliopsida</taxon>
        <taxon>Ranunculales</taxon>
        <taxon>Papaveraceae</taxon>
        <taxon>Papaveroideae</taxon>
        <taxon>Papaver</taxon>
    </lineage>
</organism>
<dbReference type="CDD" id="cd22159">
    <property type="entry name" value="F-box_AtTIR1-like"/>
    <property type="match status" value="1"/>
</dbReference>
<dbReference type="Proteomes" id="UP001177140">
    <property type="component" value="Unassembled WGS sequence"/>
</dbReference>
<dbReference type="GO" id="GO:0019005">
    <property type="term" value="C:SCF ubiquitin ligase complex"/>
    <property type="evidence" value="ECO:0007669"/>
    <property type="project" value="TreeGrafter"/>
</dbReference>
<gene>
    <name evidence="3" type="ORF">MKW94_029444</name>
</gene>
<feature type="domain" description="F-box" evidence="2">
    <location>
        <begin position="47"/>
        <end position="81"/>
    </location>
</feature>
<dbReference type="InterPro" id="IPR001810">
    <property type="entry name" value="F-box_dom"/>
</dbReference>
<dbReference type="InterPro" id="IPR032675">
    <property type="entry name" value="LRR_dom_sf"/>
</dbReference>
<dbReference type="PANTHER" id="PTHR13318">
    <property type="entry name" value="PARTNER OF PAIRED, ISOFORM B-RELATED"/>
    <property type="match status" value="1"/>
</dbReference>
<evidence type="ECO:0000256" key="1">
    <source>
        <dbReference type="SAM" id="MobiDB-lite"/>
    </source>
</evidence>
<comment type="caution">
    <text evidence="3">The sequence shown here is derived from an EMBL/GenBank/DDBJ whole genome shotgun (WGS) entry which is preliminary data.</text>
</comment>
<evidence type="ECO:0000313" key="4">
    <source>
        <dbReference type="Proteomes" id="UP001177140"/>
    </source>
</evidence>
<reference evidence="3" key="1">
    <citation type="submission" date="2022-03" db="EMBL/GenBank/DDBJ databases">
        <title>A functionally conserved STORR gene fusion in Papaver species that diverged 16.8 million years ago.</title>
        <authorList>
            <person name="Catania T."/>
        </authorList>
    </citation>
    <scope>NUCLEOTIDE SEQUENCE</scope>
    <source>
        <strain evidence="3">S-191538</strain>
    </source>
</reference>
<accession>A0AA41SP21</accession>
<proteinExistence type="predicted"/>
<protein>
    <recommendedName>
        <fullName evidence="2">F-box domain-containing protein</fullName>
    </recommendedName>
</protein>
<dbReference type="AlphaFoldDB" id="A0AA41SP21"/>
<evidence type="ECO:0000313" key="3">
    <source>
        <dbReference type="EMBL" id="MCL7037963.1"/>
    </source>
</evidence>
<name>A0AA41SP21_PAPNU</name>
<dbReference type="SMART" id="SM00367">
    <property type="entry name" value="LRR_CC"/>
    <property type="match status" value="4"/>
</dbReference>
<feature type="region of interest" description="Disordered" evidence="1">
    <location>
        <begin position="1"/>
        <end position="40"/>
    </location>
</feature>